<sequence>MSLTNVWLQTRGDGLVRADQVAGIEAHQTPELTGKPSYWLLDIVLPSPVGNGSGGELWINVLHRTLLQTSLDPGDAPVALARLLSQLDTISAAGIIATTRHSADIGAPATDGIAVGSATVRFHFTPFSSPPPRDDTGAEYLQGTLSPILGNPHFYRQSAGKNDHEAFYRSTREHFHPPVRPTN</sequence>
<dbReference type="EMBL" id="JAKXMK010000059">
    <property type="protein sequence ID" value="MCH6172169.1"/>
    <property type="molecule type" value="Genomic_DNA"/>
</dbReference>
<accession>A0ABS9TUC1</accession>
<name>A0ABS9TUC1_9PSEU</name>
<comment type="caution">
    <text evidence="1">The sequence shown here is derived from an EMBL/GenBank/DDBJ whole genome shotgun (WGS) entry which is preliminary data.</text>
</comment>
<protein>
    <submittedName>
        <fullName evidence="1">Uncharacterized protein</fullName>
    </submittedName>
</protein>
<gene>
    <name evidence="1" type="ORF">MMF94_41370</name>
</gene>
<reference evidence="1 2" key="1">
    <citation type="submission" date="2022-03" db="EMBL/GenBank/DDBJ databases">
        <title>Pseudonocardia alaer sp. nov., a novel actinomycete isolated from reed forest soil.</title>
        <authorList>
            <person name="Wang L."/>
        </authorList>
    </citation>
    <scope>NUCLEOTIDE SEQUENCE [LARGE SCALE GENOMIC DNA]</scope>
    <source>
        <strain evidence="1 2">Y-16303</strain>
    </source>
</reference>
<evidence type="ECO:0000313" key="2">
    <source>
        <dbReference type="Proteomes" id="UP001299970"/>
    </source>
</evidence>
<organism evidence="1 2">
    <name type="scientific">Pseudonocardia alaniniphila</name>
    <dbReference type="NCBI Taxonomy" id="75291"/>
    <lineage>
        <taxon>Bacteria</taxon>
        <taxon>Bacillati</taxon>
        <taxon>Actinomycetota</taxon>
        <taxon>Actinomycetes</taxon>
        <taxon>Pseudonocardiales</taxon>
        <taxon>Pseudonocardiaceae</taxon>
        <taxon>Pseudonocardia</taxon>
    </lineage>
</organism>
<evidence type="ECO:0000313" key="1">
    <source>
        <dbReference type="EMBL" id="MCH6172169.1"/>
    </source>
</evidence>
<keyword evidence="2" id="KW-1185">Reference proteome</keyword>
<dbReference type="Proteomes" id="UP001299970">
    <property type="component" value="Unassembled WGS sequence"/>
</dbReference>
<dbReference type="RefSeq" id="WP_241042976.1">
    <property type="nucleotide sequence ID" value="NZ_BAAAJF010000044.1"/>
</dbReference>
<proteinExistence type="predicted"/>